<proteinExistence type="predicted"/>
<feature type="compositionally biased region" description="Pro residues" evidence="1">
    <location>
        <begin position="352"/>
        <end position="371"/>
    </location>
</feature>
<protein>
    <submittedName>
        <fullName evidence="2">Uncharacterized protein</fullName>
    </submittedName>
</protein>
<dbReference type="PANTHER" id="PTHR30383:SF5">
    <property type="entry name" value="SGNH HYDROLASE-TYPE ESTERASE DOMAIN-CONTAINING PROTEIN"/>
    <property type="match status" value="1"/>
</dbReference>
<gene>
    <name evidence="2" type="ORF">CHU93_01895</name>
</gene>
<sequence>MASQHPAFLIIDRTAVLFCGVAAGIAIGIAFAPQINGWLGDAPAAVGAALPPAKGGLPGEVAGDADAPAALRRAVAEKRSFRIGVFGDSFGDGLWAALYNQLPRREAFHVLRYAQQATGFTRYRQLDLEEKLSAQLAEGPVDVAVISFGANDIQGLFVGGKAAAFLSEGWKAEIGARITRYVKRLQDQGAEVFWVGLPLMRDKDFDAKVQALNAFQAGLMRDLGVAFIDTRASAAGPDGAYASHLIDPKTGGPWLVRAGDGIHMSMKGYRLLTADIATRVRAWGAAARGQTPVAPELVPPPVVDKPAPAPAEGQVGDPPETIVSDVLAPAPAPVPTEPPPPTDAPTNLLPPAAEPASPPPVEPAPAPPKAA</sequence>
<feature type="compositionally biased region" description="Pro residues" evidence="1">
    <location>
        <begin position="297"/>
        <end position="309"/>
    </location>
</feature>
<dbReference type="InterPro" id="IPR051532">
    <property type="entry name" value="Ester_Hydrolysis_Enzymes"/>
</dbReference>
<keyword evidence="3" id="KW-1185">Reference proteome</keyword>
<dbReference type="EMBL" id="NOXT01000061">
    <property type="protein sequence ID" value="OYQ35093.1"/>
    <property type="molecule type" value="Genomic_DNA"/>
</dbReference>
<comment type="caution">
    <text evidence="2">The sequence shown here is derived from an EMBL/GenBank/DDBJ whole genome shotgun (WGS) entry which is preliminary data.</text>
</comment>
<organism evidence="2 3">
    <name type="scientific">Sandarakinorhabdus cyanobacteriorum</name>
    <dbReference type="NCBI Taxonomy" id="1981098"/>
    <lineage>
        <taxon>Bacteria</taxon>
        <taxon>Pseudomonadati</taxon>
        <taxon>Pseudomonadota</taxon>
        <taxon>Alphaproteobacteria</taxon>
        <taxon>Sphingomonadales</taxon>
        <taxon>Sphingosinicellaceae</taxon>
        <taxon>Sandarakinorhabdus</taxon>
    </lineage>
</organism>
<evidence type="ECO:0000256" key="1">
    <source>
        <dbReference type="SAM" id="MobiDB-lite"/>
    </source>
</evidence>
<dbReference type="SUPFAM" id="SSF52266">
    <property type="entry name" value="SGNH hydrolase"/>
    <property type="match status" value="1"/>
</dbReference>
<dbReference type="InterPro" id="IPR007407">
    <property type="entry name" value="DUF459"/>
</dbReference>
<dbReference type="Pfam" id="PF04311">
    <property type="entry name" value="DUF459"/>
    <property type="match status" value="1"/>
</dbReference>
<feature type="compositionally biased region" description="Pro residues" evidence="1">
    <location>
        <begin position="330"/>
        <end position="343"/>
    </location>
</feature>
<dbReference type="RefSeq" id="WP_094472510.1">
    <property type="nucleotide sequence ID" value="NZ_NOXT01000061.1"/>
</dbReference>
<accession>A0A255Z0R8</accession>
<name>A0A255Z0R8_9SPHN</name>
<reference evidence="2 3" key="1">
    <citation type="submission" date="2017-07" db="EMBL/GenBank/DDBJ databases">
        <title>Sandarakinorhabdus cyanobacteriorum sp. nov., a novel bacterium isolated from cyanobacterial aggregates in a eutrophic lake.</title>
        <authorList>
            <person name="Cai H."/>
        </authorList>
    </citation>
    <scope>NUCLEOTIDE SEQUENCE [LARGE SCALE GENOMIC DNA]</scope>
    <source>
        <strain evidence="2 3">TH057</strain>
    </source>
</reference>
<dbReference type="InterPro" id="IPR036514">
    <property type="entry name" value="SGNH_hydro_sf"/>
</dbReference>
<evidence type="ECO:0000313" key="3">
    <source>
        <dbReference type="Proteomes" id="UP000216991"/>
    </source>
</evidence>
<dbReference type="GO" id="GO:0004622">
    <property type="term" value="F:phosphatidylcholine lysophospholipase activity"/>
    <property type="evidence" value="ECO:0007669"/>
    <property type="project" value="TreeGrafter"/>
</dbReference>
<dbReference type="AlphaFoldDB" id="A0A255Z0R8"/>
<dbReference type="OrthoDB" id="9805649at2"/>
<feature type="region of interest" description="Disordered" evidence="1">
    <location>
        <begin position="289"/>
        <end position="371"/>
    </location>
</feature>
<dbReference type="PANTHER" id="PTHR30383">
    <property type="entry name" value="THIOESTERASE 1/PROTEASE 1/LYSOPHOSPHOLIPASE L1"/>
    <property type="match status" value="1"/>
</dbReference>
<dbReference type="Gene3D" id="3.40.50.1110">
    <property type="entry name" value="SGNH hydrolase"/>
    <property type="match status" value="1"/>
</dbReference>
<evidence type="ECO:0000313" key="2">
    <source>
        <dbReference type="EMBL" id="OYQ35093.1"/>
    </source>
</evidence>
<dbReference type="Proteomes" id="UP000216991">
    <property type="component" value="Unassembled WGS sequence"/>
</dbReference>